<dbReference type="KEGG" id="age:AA314_00376"/>
<organism evidence="2 4">
    <name type="scientific">Archangium gephyra</name>
    <dbReference type="NCBI Taxonomy" id="48"/>
    <lineage>
        <taxon>Bacteria</taxon>
        <taxon>Pseudomonadati</taxon>
        <taxon>Myxococcota</taxon>
        <taxon>Myxococcia</taxon>
        <taxon>Myxococcales</taxon>
        <taxon>Cystobacterineae</taxon>
        <taxon>Archangiaceae</taxon>
        <taxon>Archangium</taxon>
    </lineage>
</organism>
<dbReference type="AlphaFoldDB" id="A0AAC8Q0I9"/>
<name>A0AAC8Q0I9_9BACT</name>
<evidence type="ECO:0000313" key="2">
    <source>
        <dbReference type="EMBL" id="AKI98749.1"/>
    </source>
</evidence>
<dbReference type="Pfam" id="PF08239">
    <property type="entry name" value="SH3_3"/>
    <property type="match status" value="1"/>
</dbReference>
<dbReference type="EMBL" id="QUMU01000006">
    <property type="protein sequence ID" value="REG30670.1"/>
    <property type="molecule type" value="Genomic_DNA"/>
</dbReference>
<evidence type="ECO:0000259" key="1">
    <source>
        <dbReference type="Pfam" id="PF08239"/>
    </source>
</evidence>
<dbReference type="InterPro" id="IPR003646">
    <property type="entry name" value="SH3-like_bac-type"/>
</dbReference>
<sequence>MNPLILLLVLGAEPLAPALPAPKEDVLLYEGPSEASRDPAAYVITPYAPGDKPVLAVDEANLRGSASIDAPVVRTLRLGSPVEVLEVATGPVLVKDRVDRWYRVRTQEAEPKEGFVLGNVLTKLVATRDLDGDGQEERLAVSFTSDFMVRMRVLEPELATRRKRAVAALDFLMPEREGKRGGRARLVPVASGDFGLELSPRAVGLELCADSCVVHAVRYEARKGTLGELSVPPEVRTGMTFYSRPRKSFTLNLQRESMGRGPDELIRCGVIGKTRGGPSSGKEVLSCLVRWSAKSGPDPDALYPSYYLMEPLRRLTRLPSASSFKRYSSYAEDVDDKLQRAGYYVQEDLTLDAIPGLLPPQVLYADARGRILLRWRSNRDYVRSDVEVAFVHPTLGTVMMTRPGVEDARFDVVDGLRSNGFFIPEPDGGYLHYAYQRGFSDQEVEWKVEHPKDAAYTLLQQGNCQRQKSVDPAPSDVREEDLEVVGEVKGAGPLLALKQSTHPEMARAWQEWNETRSGSGAERYESQEAFFQSRPRLFWRDSFGRLLRLRRADVDPPCMAEPIVYFYPERRMRVRYTLAPSVRVALAEPRARGNAWTFLATPQGLLEQEAPGGGRRIFAHLFWEGTSMRFAPPARGVCVPGPRTSGFLREVLPRLGLLPQELEDFVAAWAPRMEGAAFHVIGFHPREVVDELAPVEVSPPPAHMIRILMDATPVETCPALTAPEEPSEVPARTGFTVVEWGGVLREGH</sequence>
<gene>
    <name evidence="2" type="ORF">AA314_00376</name>
    <name evidence="3" type="ORF">ATI61_106139</name>
</gene>
<dbReference type="RefSeq" id="WP_053065998.1">
    <property type="nucleotide sequence ID" value="NZ_CP011509.1"/>
</dbReference>
<dbReference type="Proteomes" id="UP000035579">
    <property type="component" value="Chromosome"/>
</dbReference>
<feature type="domain" description="SH3b" evidence="1">
    <location>
        <begin position="59"/>
        <end position="118"/>
    </location>
</feature>
<dbReference type="Proteomes" id="UP000256345">
    <property type="component" value="Unassembled WGS sequence"/>
</dbReference>
<evidence type="ECO:0000313" key="3">
    <source>
        <dbReference type="EMBL" id="REG30670.1"/>
    </source>
</evidence>
<evidence type="ECO:0000313" key="4">
    <source>
        <dbReference type="Proteomes" id="UP000035579"/>
    </source>
</evidence>
<reference evidence="3 5" key="2">
    <citation type="submission" date="2018-08" db="EMBL/GenBank/DDBJ databases">
        <title>Genomic Encyclopedia of Archaeal and Bacterial Type Strains, Phase II (KMG-II): from individual species to whole genera.</title>
        <authorList>
            <person name="Goeker M."/>
        </authorList>
    </citation>
    <scope>NUCLEOTIDE SEQUENCE [LARGE SCALE GENOMIC DNA]</scope>
    <source>
        <strain evidence="3 5">DSM 2261</strain>
    </source>
</reference>
<keyword evidence="5" id="KW-1185">Reference proteome</keyword>
<protein>
    <submittedName>
        <fullName evidence="3">SH3 domain-containing protein</fullName>
    </submittedName>
</protein>
<dbReference type="EMBL" id="CP011509">
    <property type="protein sequence ID" value="AKI98749.1"/>
    <property type="molecule type" value="Genomic_DNA"/>
</dbReference>
<dbReference type="Gene3D" id="2.30.30.40">
    <property type="entry name" value="SH3 Domains"/>
    <property type="match status" value="1"/>
</dbReference>
<proteinExistence type="predicted"/>
<reference evidence="2 4" key="1">
    <citation type="submission" date="2015-05" db="EMBL/GenBank/DDBJ databases">
        <title>Genome assembly of Archangium gephyra DSM 2261.</title>
        <authorList>
            <person name="Sharma G."/>
            <person name="Subramanian S."/>
        </authorList>
    </citation>
    <scope>NUCLEOTIDE SEQUENCE [LARGE SCALE GENOMIC DNA]</scope>
    <source>
        <strain evidence="2 4">DSM 2261</strain>
    </source>
</reference>
<evidence type="ECO:0000313" key="5">
    <source>
        <dbReference type="Proteomes" id="UP000256345"/>
    </source>
</evidence>
<accession>A0AAC8Q0I9</accession>